<protein>
    <submittedName>
        <fullName evidence="2">Uncharacterized protein</fullName>
    </submittedName>
</protein>
<feature type="region of interest" description="Disordered" evidence="1">
    <location>
        <begin position="1"/>
        <end position="23"/>
    </location>
</feature>
<gene>
    <name evidence="2" type="ORF">JIN87_11300</name>
</gene>
<dbReference type="InterPro" id="IPR006311">
    <property type="entry name" value="TAT_signal"/>
</dbReference>
<keyword evidence="3" id="KW-1185">Reference proteome</keyword>
<dbReference type="PROSITE" id="PS51318">
    <property type="entry name" value="TAT"/>
    <property type="match status" value="1"/>
</dbReference>
<evidence type="ECO:0000256" key="1">
    <source>
        <dbReference type="SAM" id="MobiDB-lite"/>
    </source>
</evidence>
<reference evidence="2" key="1">
    <citation type="submission" date="2021-01" db="EMBL/GenBank/DDBJ databases">
        <title>Modified the classification status of verrucomicrobia.</title>
        <authorList>
            <person name="Feng X."/>
        </authorList>
    </citation>
    <scope>NUCLEOTIDE SEQUENCE</scope>
    <source>
        <strain evidence="2">KCTC 13126</strain>
    </source>
</reference>
<sequence>MKKGKRSDLSSMKDSKNSKGGMHRRDLIKGMVAACLGLAAVGLGFSSASAQEGVQHELPIVTHWSNQKGAFEYMASDQPQYRVPPPEEKYQPGSSYYYYREGKNNFLPDLNNYVGMNFSIRAVSDKQAGAVAERVVKATGVDLKFYRPDAFTGRNAPTRLKEAPGYVQVVHGKIIKASDEDPGCLATFFLPPNWKSDAPEGTYPIITVGHYDLNEHVFMPTPNGRGDAFGSMVAKSGIEGRTGAIGVIWNGGGAWATYTSNPQAFRQFGKIIDFAAEELGGNRHCVMTTGNSRSGLTAVKMASNPLNLDYTIKFVSAGSFASNPDNKELSFSTTYPKQLMNLCRMTGFHDSWKPGWKYPVTDGVHFRAKDVNQKALINTHFIGKDAFEVAGYVQAGKDRTNPDWNPFSDKMMDGILDAGTSVFLEVRTNDILPHFNHLEYANRLEEKMKAKGEVRLHVDYIARAGHAWRRTPQGRFALNDKLWDALSQFVDPNATKGPLVEPGKGYYKINRKTRNFEKVNLTDGMHPFSMDVPVGIMRGDTLALVCTGEPGTTYRVEISPEDGLEAPAFKAEGVIAADVTMRGVSFVDVPRKQPLGKYRYRLWIKKPGQEEMELGKSHSVTGQEVFLHIWDEKLAQTLVSGEVLWKKTYGRLLPKRLGPVIAGFSEH</sequence>
<proteinExistence type="predicted"/>
<organism evidence="2 3">
    <name type="scientific">Pelagicoccus mobilis</name>
    <dbReference type="NCBI Taxonomy" id="415221"/>
    <lineage>
        <taxon>Bacteria</taxon>
        <taxon>Pseudomonadati</taxon>
        <taxon>Verrucomicrobiota</taxon>
        <taxon>Opitutia</taxon>
        <taxon>Puniceicoccales</taxon>
        <taxon>Pelagicoccaceae</taxon>
        <taxon>Pelagicoccus</taxon>
    </lineage>
</organism>
<dbReference type="EMBL" id="JAENIL010000018">
    <property type="protein sequence ID" value="MBK1877455.1"/>
    <property type="molecule type" value="Genomic_DNA"/>
</dbReference>
<comment type="caution">
    <text evidence="2">The sequence shown here is derived from an EMBL/GenBank/DDBJ whole genome shotgun (WGS) entry which is preliminary data.</text>
</comment>
<dbReference type="Proteomes" id="UP000617628">
    <property type="component" value="Unassembled WGS sequence"/>
</dbReference>
<accession>A0A934RXU2</accession>
<name>A0A934RXU2_9BACT</name>
<dbReference type="RefSeq" id="WP_200355670.1">
    <property type="nucleotide sequence ID" value="NZ_JAENIL010000018.1"/>
</dbReference>
<dbReference type="AlphaFoldDB" id="A0A934RXU2"/>
<evidence type="ECO:0000313" key="2">
    <source>
        <dbReference type="EMBL" id="MBK1877455.1"/>
    </source>
</evidence>
<evidence type="ECO:0000313" key="3">
    <source>
        <dbReference type="Proteomes" id="UP000617628"/>
    </source>
</evidence>